<dbReference type="eggNOG" id="COG5584">
    <property type="taxonomic scope" value="Bacteria"/>
</dbReference>
<accession>C7XTI6</accession>
<evidence type="ECO:0000256" key="1">
    <source>
        <dbReference type="SAM" id="Phobius"/>
    </source>
</evidence>
<evidence type="ECO:0008006" key="4">
    <source>
        <dbReference type="Google" id="ProtNLM"/>
    </source>
</evidence>
<dbReference type="RefSeq" id="WP_006916359.1">
    <property type="nucleotide sequence ID" value="NZ_GG698802.1"/>
</dbReference>
<gene>
    <name evidence="2" type="ORF">HMPREF0501_00564</name>
</gene>
<proteinExistence type="predicted"/>
<evidence type="ECO:0000313" key="3">
    <source>
        <dbReference type="Proteomes" id="UP000003987"/>
    </source>
</evidence>
<dbReference type="EMBL" id="GG698802">
    <property type="protein sequence ID" value="EEU31159.1"/>
    <property type="molecule type" value="Genomic_DNA"/>
</dbReference>
<protein>
    <recommendedName>
        <fullName evidence="4">PepSY domain-containing protein</fullName>
    </recommendedName>
</protein>
<dbReference type="Proteomes" id="UP000003987">
    <property type="component" value="Unassembled WGS sequence"/>
</dbReference>
<organism evidence="2 3">
    <name type="scientific">Limosilactobacillus coleohominis 101-4-CHN</name>
    <dbReference type="NCBI Taxonomy" id="575594"/>
    <lineage>
        <taxon>Bacteria</taxon>
        <taxon>Bacillati</taxon>
        <taxon>Bacillota</taxon>
        <taxon>Bacilli</taxon>
        <taxon>Lactobacillales</taxon>
        <taxon>Lactobacillaceae</taxon>
        <taxon>Limosilactobacillus</taxon>
    </lineage>
</organism>
<keyword evidence="1" id="KW-1133">Transmembrane helix</keyword>
<dbReference type="AlphaFoldDB" id="C7XTI6"/>
<keyword evidence="1" id="KW-0472">Membrane</keyword>
<sequence length="110" mass="12135">MNNSNSTYRPLVLSATLGISSVAGFLLGKLLGKGQISPATILHETIDAFKKEGTVEGSWIDHQPHPYQRFATKATVYRGGIQRREDDQLVDYRFIADAETGSILKITRAN</sequence>
<name>C7XTI6_9LACO</name>
<keyword evidence="1" id="KW-0812">Transmembrane</keyword>
<dbReference type="HOGENOM" id="CLU_158531_1_0_9"/>
<dbReference type="OrthoDB" id="2989832at2"/>
<feature type="transmembrane region" description="Helical" evidence="1">
    <location>
        <begin position="12"/>
        <end position="32"/>
    </location>
</feature>
<evidence type="ECO:0000313" key="2">
    <source>
        <dbReference type="EMBL" id="EEU31159.1"/>
    </source>
</evidence>
<keyword evidence="3" id="KW-1185">Reference proteome</keyword>
<dbReference type="STRING" id="575594.HMPREF0501_00564"/>
<reference evidence="2 3" key="1">
    <citation type="submission" date="2009-06" db="EMBL/GenBank/DDBJ databases">
        <title>The Genome Sequence of Lactobacillus coleohominis strain 101-4-CHN.</title>
        <authorList>
            <consortium name="The Broad Institute Genome Sequencing Platform"/>
            <person name="Ward D."/>
            <person name="Young S.K."/>
            <person name="Zeng Q."/>
            <person name="Koehrsen M."/>
            <person name="Alvarado L."/>
            <person name="Berlin A."/>
            <person name="Borenstein D."/>
            <person name="Chen Z."/>
            <person name="Engels R."/>
            <person name="Freedman E."/>
            <person name="Gellesch M."/>
            <person name="Goldberg J."/>
            <person name="Griggs A."/>
            <person name="Gujja S."/>
            <person name="Heiman D."/>
            <person name="Hepburn T."/>
            <person name="Howarth C."/>
            <person name="Jen D."/>
            <person name="Larson L."/>
            <person name="Lewis B."/>
            <person name="Mehta T."/>
            <person name="Park D."/>
            <person name="Pearson M."/>
            <person name="Roberts A."/>
            <person name="Saif S."/>
            <person name="Shea T."/>
            <person name="Shenoy N."/>
            <person name="Sisk P."/>
            <person name="Stolte C."/>
            <person name="Sykes S."/>
            <person name="Walk T."/>
            <person name="White J."/>
            <person name="Yandava C."/>
            <person name="Liu Y."/>
            <person name="Xu Q."/>
            <person name="Lander E."/>
            <person name="Nusbaum C."/>
            <person name="Galagan J."/>
            <person name="Birren B."/>
        </authorList>
    </citation>
    <scope>NUCLEOTIDE SEQUENCE [LARGE SCALE GENOMIC DNA]</scope>
    <source>
        <strain evidence="2 3">101-4-CHN</strain>
    </source>
</reference>